<evidence type="ECO:0000313" key="2">
    <source>
        <dbReference type="EMBL" id="JAG58039.1"/>
    </source>
</evidence>
<dbReference type="AlphaFoldDB" id="A0A0K8SXV5"/>
<organism evidence="2">
    <name type="scientific">Lygus hesperus</name>
    <name type="common">Western plant bug</name>
    <dbReference type="NCBI Taxonomy" id="30085"/>
    <lineage>
        <taxon>Eukaryota</taxon>
        <taxon>Metazoa</taxon>
        <taxon>Ecdysozoa</taxon>
        <taxon>Arthropoda</taxon>
        <taxon>Hexapoda</taxon>
        <taxon>Insecta</taxon>
        <taxon>Pterygota</taxon>
        <taxon>Neoptera</taxon>
        <taxon>Paraneoptera</taxon>
        <taxon>Hemiptera</taxon>
        <taxon>Heteroptera</taxon>
        <taxon>Panheteroptera</taxon>
        <taxon>Cimicomorpha</taxon>
        <taxon>Miridae</taxon>
        <taxon>Mirini</taxon>
        <taxon>Lygus</taxon>
    </lineage>
</organism>
<sequence>MHQTRQKGSELLSFFCPLSILLPSSRAQMQVKAIDHSLICVTRPRSFTSPILLGIGTLLYRKYGSRHLVDILSAMGFSSSYGEVRKLEMSSLQQPLDIITKNSFTH</sequence>
<protein>
    <submittedName>
        <fullName evidence="2">Uncharacterized protein</fullName>
    </submittedName>
</protein>
<name>A0A0K8SXV5_LYGHE</name>
<evidence type="ECO:0000256" key="1">
    <source>
        <dbReference type="SAM" id="SignalP"/>
    </source>
</evidence>
<feature type="signal peptide" evidence="1">
    <location>
        <begin position="1"/>
        <end position="27"/>
    </location>
</feature>
<proteinExistence type="predicted"/>
<reference evidence="2" key="1">
    <citation type="submission" date="2014-09" db="EMBL/GenBank/DDBJ databases">
        <authorList>
            <person name="Magalhaes I.L.F."/>
            <person name="Oliveira U."/>
            <person name="Santos F.R."/>
            <person name="Vidigal T.H.D.A."/>
            <person name="Brescovit A.D."/>
            <person name="Santos A.J."/>
        </authorList>
    </citation>
    <scope>NUCLEOTIDE SEQUENCE</scope>
</reference>
<feature type="chain" id="PRO_5005519687" evidence="1">
    <location>
        <begin position="28"/>
        <end position="106"/>
    </location>
</feature>
<keyword evidence="1" id="KW-0732">Signal</keyword>
<accession>A0A0K8SXV5</accession>
<dbReference type="EMBL" id="GBRD01007782">
    <property type="protein sequence ID" value="JAG58039.1"/>
    <property type="molecule type" value="Transcribed_RNA"/>
</dbReference>